<dbReference type="KEGG" id="ome:OLMES_4057"/>
<dbReference type="Gene3D" id="2.60.120.260">
    <property type="entry name" value="Galactose-binding domain-like"/>
    <property type="match status" value="1"/>
</dbReference>
<dbReference type="RefSeq" id="WP_087462895.1">
    <property type="nucleotide sequence ID" value="NZ_CP021425.1"/>
</dbReference>
<sequence>MKKIVCLAACLSATSVNATLINNGSFETGDFSGWTTQDLTAPLFTQQVNGSGVSSGFGFFSSSPTDGQFAALNGFDGNGPGTISISQDVAVTSESTILFDYRAAWNLIDFCIGCVDRIFDVNIEIAGGGANLASFNILSATSGTTVLDTGDLVGSFDLSSFVGQTVSINFDWFVPENFTGPAFFQIDNIRSTASVSEPASIALLGLGLAGICFTRRKKTPSQA</sequence>
<evidence type="ECO:0000256" key="1">
    <source>
        <dbReference type="SAM" id="SignalP"/>
    </source>
</evidence>
<accession>A0A1Y0IF23</accession>
<evidence type="ECO:0000313" key="4">
    <source>
        <dbReference type="Proteomes" id="UP000196027"/>
    </source>
</evidence>
<feature type="chain" id="PRO_5013095705" description="Ice-binding protein C-terminal domain-containing protein" evidence="1">
    <location>
        <begin position="19"/>
        <end position="223"/>
    </location>
</feature>
<organism evidence="3 4">
    <name type="scientific">Oleiphilus messinensis</name>
    <dbReference type="NCBI Taxonomy" id="141451"/>
    <lineage>
        <taxon>Bacteria</taxon>
        <taxon>Pseudomonadati</taxon>
        <taxon>Pseudomonadota</taxon>
        <taxon>Gammaproteobacteria</taxon>
        <taxon>Oceanospirillales</taxon>
        <taxon>Oleiphilaceae</taxon>
        <taxon>Oleiphilus</taxon>
    </lineage>
</organism>
<gene>
    <name evidence="3" type="ORF">OLMES_4057</name>
</gene>
<dbReference type="InterPro" id="IPR013424">
    <property type="entry name" value="Ice-binding_C"/>
</dbReference>
<feature type="domain" description="Ice-binding protein C-terminal" evidence="2">
    <location>
        <begin position="194"/>
        <end position="216"/>
    </location>
</feature>
<dbReference type="EMBL" id="CP021425">
    <property type="protein sequence ID" value="ARU58075.1"/>
    <property type="molecule type" value="Genomic_DNA"/>
</dbReference>
<evidence type="ECO:0000259" key="2">
    <source>
        <dbReference type="Pfam" id="PF07589"/>
    </source>
</evidence>
<proteinExistence type="predicted"/>
<evidence type="ECO:0000313" key="3">
    <source>
        <dbReference type="EMBL" id="ARU58075.1"/>
    </source>
</evidence>
<dbReference type="AlphaFoldDB" id="A0A1Y0IF23"/>
<keyword evidence="4" id="KW-1185">Reference proteome</keyword>
<dbReference type="Proteomes" id="UP000196027">
    <property type="component" value="Chromosome"/>
</dbReference>
<keyword evidence="1" id="KW-0732">Signal</keyword>
<dbReference type="Pfam" id="PF07589">
    <property type="entry name" value="PEP-CTERM"/>
    <property type="match status" value="1"/>
</dbReference>
<protein>
    <recommendedName>
        <fullName evidence="2">Ice-binding protein C-terminal domain-containing protein</fullName>
    </recommendedName>
</protein>
<feature type="signal peptide" evidence="1">
    <location>
        <begin position="1"/>
        <end position="18"/>
    </location>
</feature>
<reference evidence="3 4" key="1">
    <citation type="submission" date="2017-05" db="EMBL/GenBank/DDBJ databases">
        <title>Genomic insights into alkan degradation activity of Oleiphilus messinensis.</title>
        <authorList>
            <person name="Kozyavkin S.A."/>
            <person name="Slesarev A.I."/>
            <person name="Golyshin P.N."/>
            <person name="Korzhenkov A."/>
            <person name="Golyshina O.N."/>
            <person name="Toshchakov S.V."/>
        </authorList>
    </citation>
    <scope>NUCLEOTIDE SEQUENCE [LARGE SCALE GENOMIC DNA]</scope>
    <source>
        <strain evidence="3 4">ME102</strain>
    </source>
</reference>
<dbReference type="OrthoDB" id="7844496at2"/>
<dbReference type="NCBIfam" id="TIGR02595">
    <property type="entry name" value="PEP_CTERM"/>
    <property type="match status" value="1"/>
</dbReference>
<name>A0A1Y0IF23_9GAMM</name>